<dbReference type="HOGENOM" id="CLU_3161031_0_0_1"/>
<dbReference type="PaxDb" id="29760-VIT_18s0001g06210.t01"/>
<dbReference type="EMBL" id="FN595996">
    <property type="protein sequence ID" value="CBI31337.3"/>
    <property type="molecule type" value="Genomic_DNA"/>
</dbReference>
<protein>
    <submittedName>
        <fullName evidence="1">Uncharacterized protein</fullName>
    </submittedName>
</protein>
<dbReference type="Proteomes" id="UP000009183">
    <property type="component" value="Chromosome 18, unordered"/>
</dbReference>
<keyword evidence="2" id="KW-1185">Reference proteome</keyword>
<accession>D7TLG5</accession>
<reference evidence="2" key="1">
    <citation type="journal article" date="2007" name="Nature">
        <title>The grapevine genome sequence suggests ancestral hexaploidization in major angiosperm phyla.</title>
        <authorList>
            <consortium name="The French-Italian Public Consortium for Grapevine Genome Characterization."/>
            <person name="Jaillon O."/>
            <person name="Aury J.-M."/>
            <person name="Noel B."/>
            <person name="Policriti A."/>
            <person name="Clepet C."/>
            <person name="Casagrande A."/>
            <person name="Choisne N."/>
            <person name="Aubourg S."/>
            <person name="Vitulo N."/>
            <person name="Jubin C."/>
            <person name="Vezzi A."/>
            <person name="Legeai F."/>
            <person name="Hugueney P."/>
            <person name="Dasilva C."/>
            <person name="Horner D."/>
            <person name="Mica E."/>
            <person name="Jublot D."/>
            <person name="Poulain J."/>
            <person name="Bruyere C."/>
            <person name="Billault A."/>
            <person name="Segurens B."/>
            <person name="Gouyvenoux M."/>
            <person name="Ugarte E."/>
            <person name="Cattonaro F."/>
            <person name="Anthouard V."/>
            <person name="Vico V."/>
            <person name="Del Fabbro C."/>
            <person name="Alaux M."/>
            <person name="Di Gaspero G."/>
            <person name="Dumas V."/>
            <person name="Felice N."/>
            <person name="Paillard S."/>
            <person name="Juman I."/>
            <person name="Moroldo M."/>
            <person name="Scalabrin S."/>
            <person name="Canaguier A."/>
            <person name="Le Clainche I."/>
            <person name="Malacrida G."/>
            <person name="Durand E."/>
            <person name="Pesole G."/>
            <person name="Laucou V."/>
            <person name="Chatelet P."/>
            <person name="Merdinoglu D."/>
            <person name="Delledonne M."/>
            <person name="Pezzotti M."/>
            <person name="Lecharny A."/>
            <person name="Scarpelli C."/>
            <person name="Artiguenave F."/>
            <person name="Pe M.E."/>
            <person name="Valle G."/>
            <person name="Morgante M."/>
            <person name="Caboche M."/>
            <person name="Adam-Blondon A.-F."/>
            <person name="Weissenbach J."/>
            <person name="Quetier F."/>
            <person name="Wincker P."/>
        </authorList>
    </citation>
    <scope>NUCLEOTIDE SEQUENCE [LARGE SCALE GENOMIC DNA]</scope>
    <source>
        <strain evidence="2">cv. Pinot noir / PN40024</strain>
    </source>
</reference>
<evidence type="ECO:0000313" key="1">
    <source>
        <dbReference type="EMBL" id="CBI31337.3"/>
    </source>
</evidence>
<organism evidence="1 2">
    <name type="scientific">Vitis vinifera</name>
    <name type="common">Grape</name>
    <dbReference type="NCBI Taxonomy" id="29760"/>
    <lineage>
        <taxon>Eukaryota</taxon>
        <taxon>Viridiplantae</taxon>
        <taxon>Streptophyta</taxon>
        <taxon>Embryophyta</taxon>
        <taxon>Tracheophyta</taxon>
        <taxon>Spermatophyta</taxon>
        <taxon>Magnoliopsida</taxon>
        <taxon>eudicotyledons</taxon>
        <taxon>Gunneridae</taxon>
        <taxon>Pentapetalae</taxon>
        <taxon>rosids</taxon>
        <taxon>Vitales</taxon>
        <taxon>Vitaceae</taxon>
        <taxon>Viteae</taxon>
        <taxon>Vitis</taxon>
    </lineage>
</organism>
<sequence>MKRSTRFFGLKSLGSSSSWISSRTTVDLLGGGGGGEEIELNWIIRGLL</sequence>
<proteinExistence type="predicted"/>
<evidence type="ECO:0000313" key="2">
    <source>
        <dbReference type="Proteomes" id="UP000009183"/>
    </source>
</evidence>
<dbReference type="InParanoid" id="D7TLG5"/>
<name>D7TLG5_VITVI</name>
<gene>
    <name evidence="1" type="ordered locus">VIT_18s0001g06210</name>
</gene>
<dbReference type="AlphaFoldDB" id="D7TLG5"/>